<evidence type="ECO:0000313" key="11">
    <source>
        <dbReference type="Proteomes" id="UP000275925"/>
    </source>
</evidence>
<dbReference type="SUPFAM" id="SSF54814">
    <property type="entry name" value="Prokaryotic type KH domain (KH-domain type II)"/>
    <property type="match status" value="2"/>
</dbReference>
<keyword evidence="1 7" id="KW-0806">Transcription termination</keyword>
<dbReference type="FunFam" id="3.30.300.20:FF:000002">
    <property type="entry name" value="Transcription termination/antitermination protein NusA"/>
    <property type="match status" value="1"/>
</dbReference>
<gene>
    <name evidence="7 10" type="primary">nusA</name>
    <name evidence="10" type="ORF">NO2_0002</name>
</gene>
<feature type="compositionally biased region" description="Basic and acidic residues" evidence="8">
    <location>
        <begin position="384"/>
        <end position="397"/>
    </location>
</feature>
<comment type="subunit">
    <text evidence="7">Monomer. Binds directly to the core enzyme of the DNA-dependent RNA polymerase and to nascent RNA.</text>
</comment>
<comment type="similarity">
    <text evidence="7">Belongs to the NusA family.</text>
</comment>
<dbReference type="Gene3D" id="2.40.50.140">
    <property type="entry name" value="Nucleic acid-binding proteins"/>
    <property type="match status" value="1"/>
</dbReference>
<dbReference type="GO" id="GO:0006353">
    <property type="term" value="P:DNA-templated transcription termination"/>
    <property type="evidence" value="ECO:0007669"/>
    <property type="project" value="UniProtKB-UniRule"/>
</dbReference>
<evidence type="ECO:0000256" key="8">
    <source>
        <dbReference type="SAM" id="MobiDB-lite"/>
    </source>
</evidence>
<dbReference type="HAMAP" id="MF_00945_B">
    <property type="entry name" value="NusA_B"/>
    <property type="match status" value="1"/>
</dbReference>
<dbReference type="InterPro" id="IPR004087">
    <property type="entry name" value="KH_dom"/>
</dbReference>
<evidence type="ECO:0000256" key="5">
    <source>
        <dbReference type="ARBA" id="ARBA00023015"/>
    </source>
</evidence>
<dbReference type="AlphaFoldDB" id="A0A388TFB0"/>
<reference evidence="10 11" key="1">
    <citation type="journal article" date="2019" name="ISME J.">
        <title>Genome analyses of uncultured TG2/ZB3 bacteria in 'Margulisbacteria' specifically attached to ectosymbiotic spirochetes of protists in the termite gut.</title>
        <authorList>
            <person name="Utami Y.D."/>
            <person name="Kuwahara H."/>
            <person name="Igai K."/>
            <person name="Murakami T."/>
            <person name="Sugaya K."/>
            <person name="Morikawa T."/>
            <person name="Nagura Y."/>
            <person name="Yuki M."/>
            <person name="Deevong P."/>
            <person name="Inoue T."/>
            <person name="Kihara K."/>
            <person name="Lo N."/>
            <person name="Yamada A."/>
            <person name="Ohkuma M."/>
            <person name="Hongoh Y."/>
        </authorList>
    </citation>
    <scope>NUCLEOTIDE SEQUENCE [LARGE SCALE GENOMIC DNA]</scope>
    <source>
        <strain evidence="10">NkOx7-02</strain>
    </source>
</reference>
<dbReference type="SUPFAM" id="SSF69705">
    <property type="entry name" value="Transcription factor NusA, N-terminal domain"/>
    <property type="match status" value="1"/>
</dbReference>
<evidence type="ECO:0000256" key="7">
    <source>
        <dbReference type="HAMAP-Rule" id="MF_00945"/>
    </source>
</evidence>
<dbReference type="InterPro" id="IPR010213">
    <property type="entry name" value="TF_NusA"/>
</dbReference>
<dbReference type="CDD" id="cd02134">
    <property type="entry name" value="KH-II_NusA_rpt1"/>
    <property type="match status" value="1"/>
</dbReference>
<dbReference type="InterPro" id="IPR058582">
    <property type="entry name" value="KH_NusA_2nd"/>
</dbReference>
<name>A0A388TFB0_9BACT</name>
<keyword evidence="11" id="KW-1185">Reference proteome</keyword>
<dbReference type="PROSITE" id="PS50084">
    <property type="entry name" value="KH_TYPE_1"/>
    <property type="match status" value="1"/>
</dbReference>
<keyword evidence="3 7" id="KW-0889">Transcription antitermination</keyword>
<feature type="domain" description="K Homology" evidence="9">
    <location>
        <begin position="231"/>
        <end position="304"/>
    </location>
</feature>
<dbReference type="Pfam" id="PF08529">
    <property type="entry name" value="NusA_N"/>
    <property type="match status" value="1"/>
</dbReference>
<dbReference type="PANTHER" id="PTHR22648">
    <property type="entry name" value="TRANSCRIPTION TERMINATION FACTOR NUSA"/>
    <property type="match status" value="1"/>
</dbReference>
<dbReference type="InterPro" id="IPR015946">
    <property type="entry name" value="KH_dom-like_a/b"/>
</dbReference>
<dbReference type="Pfam" id="PF26594">
    <property type="entry name" value="KH_NusA_2nd"/>
    <property type="match status" value="1"/>
</dbReference>
<evidence type="ECO:0000256" key="1">
    <source>
        <dbReference type="ARBA" id="ARBA00022472"/>
    </source>
</evidence>
<protein>
    <recommendedName>
        <fullName evidence="7">Transcription termination/antitermination protein NusA</fullName>
    </recommendedName>
</protein>
<dbReference type="SMART" id="SM00322">
    <property type="entry name" value="KH"/>
    <property type="match status" value="2"/>
</dbReference>
<keyword evidence="5 7" id="KW-0805">Transcription regulation</keyword>
<comment type="subcellular location">
    <subcellularLocation>
        <location evidence="7">Cytoplasm</location>
    </subcellularLocation>
</comment>
<sequence>MLLIKDFPQILAQLEKEKGLDKTILIKAIEESLAAATKKELRKECDVTVELDDKTGEATVFFSKTVVEQIEDPVTQITLDEAREYQDDAQLGDAIFIDDTPEVFGRIAVQTAKQVVLQKIREAEKNSISEEFSAKVNSIITATVQRKEGRNYLLNLGRTEAILDYKDQIPGERYNAKDQIKVFVVSVDSTPRGPKIRVSRTHSGLIRVLFETEVPEINDKIIEVVAVAREPGSRAKVAVKSNDPEVGAVGTCVGHMGGRIHNIVKALGNEKIDIIEWGDDPMELIAAALKPAKINKIRLEENSGEDGALEKKAFVFVDEDQLSLAIGRGGQNVRLASKLTGWNIDIQEEKSSFAENLAKAAAEKQPDENETSEKSSLAENLKAAIEEAKAEEAKAETTESSETAEADKAEQSVLPDNV</sequence>
<dbReference type="Gene3D" id="3.30.1480.10">
    <property type="entry name" value="NusA, N-terminal domain"/>
    <property type="match status" value="1"/>
</dbReference>
<evidence type="ECO:0000256" key="4">
    <source>
        <dbReference type="ARBA" id="ARBA00022884"/>
    </source>
</evidence>
<dbReference type="Pfam" id="PF13184">
    <property type="entry name" value="KH_NusA_1st"/>
    <property type="match status" value="1"/>
</dbReference>
<evidence type="ECO:0000256" key="2">
    <source>
        <dbReference type="ARBA" id="ARBA00022490"/>
    </source>
</evidence>
<keyword evidence="2 7" id="KW-0963">Cytoplasm</keyword>
<dbReference type="CDD" id="cd04455">
    <property type="entry name" value="S1_NusA"/>
    <property type="match status" value="1"/>
</dbReference>
<keyword evidence="6 7" id="KW-0804">Transcription</keyword>
<evidence type="ECO:0000259" key="9">
    <source>
        <dbReference type="SMART" id="SM00322"/>
    </source>
</evidence>
<feature type="domain" description="K Homology" evidence="9">
    <location>
        <begin position="309"/>
        <end position="393"/>
    </location>
</feature>
<accession>A0A388TFB0</accession>
<dbReference type="NCBIfam" id="TIGR01953">
    <property type="entry name" value="NusA"/>
    <property type="match status" value="1"/>
</dbReference>
<comment type="function">
    <text evidence="7">Participates in both transcription termination and antitermination.</text>
</comment>
<dbReference type="EMBL" id="BGZO01000001">
    <property type="protein sequence ID" value="GBR75312.1"/>
    <property type="molecule type" value="Genomic_DNA"/>
</dbReference>
<dbReference type="InterPro" id="IPR012340">
    <property type="entry name" value="NA-bd_OB-fold"/>
</dbReference>
<dbReference type="GO" id="GO:0031564">
    <property type="term" value="P:transcription antitermination"/>
    <property type="evidence" value="ECO:0007669"/>
    <property type="project" value="UniProtKB-UniRule"/>
</dbReference>
<feature type="region of interest" description="Disordered" evidence="8">
    <location>
        <begin position="357"/>
        <end position="418"/>
    </location>
</feature>
<dbReference type="Proteomes" id="UP000275925">
    <property type="component" value="Unassembled WGS sequence"/>
</dbReference>
<evidence type="ECO:0000313" key="10">
    <source>
        <dbReference type="EMBL" id="GBR75312.1"/>
    </source>
</evidence>
<evidence type="ECO:0000256" key="6">
    <source>
        <dbReference type="ARBA" id="ARBA00023163"/>
    </source>
</evidence>
<dbReference type="PANTHER" id="PTHR22648:SF0">
    <property type="entry name" value="TRANSCRIPTION TERMINATION_ANTITERMINATION PROTEIN NUSA"/>
    <property type="match status" value="1"/>
</dbReference>
<feature type="compositionally biased region" description="Basic and acidic residues" evidence="8">
    <location>
        <begin position="361"/>
        <end position="373"/>
    </location>
</feature>
<dbReference type="InterPro" id="IPR013735">
    <property type="entry name" value="TF_NusA_N"/>
</dbReference>
<dbReference type="GO" id="GO:0003723">
    <property type="term" value="F:RNA binding"/>
    <property type="evidence" value="ECO:0007669"/>
    <property type="project" value="UniProtKB-UniRule"/>
</dbReference>
<proteinExistence type="inferred from homology"/>
<dbReference type="InterPro" id="IPR009019">
    <property type="entry name" value="KH_sf_prok-type"/>
</dbReference>
<dbReference type="InterPro" id="IPR025249">
    <property type="entry name" value="TF_NusA_KH_1st"/>
</dbReference>
<dbReference type="InterPro" id="IPR036555">
    <property type="entry name" value="NusA_N_sf"/>
</dbReference>
<dbReference type="GO" id="GO:0005829">
    <property type="term" value="C:cytosol"/>
    <property type="evidence" value="ECO:0007669"/>
    <property type="project" value="TreeGrafter"/>
</dbReference>
<dbReference type="FunFam" id="3.30.300.20:FF:000005">
    <property type="entry name" value="Transcription termination/antitermination protein NusA"/>
    <property type="match status" value="1"/>
</dbReference>
<dbReference type="InterPro" id="IPR030842">
    <property type="entry name" value="TF_NusA_bacterial"/>
</dbReference>
<dbReference type="CDD" id="cd22529">
    <property type="entry name" value="KH-II_NusA_rpt2"/>
    <property type="match status" value="1"/>
</dbReference>
<organism evidence="10 11">
    <name type="scientific">Candidatus Termititenax persephonae</name>
    <dbReference type="NCBI Taxonomy" id="2218525"/>
    <lineage>
        <taxon>Bacteria</taxon>
        <taxon>Bacillati</taxon>
        <taxon>Candidatus Margulisiibacteriota</taxon>
        <taxon>Candidatus Termititenacia</taxon>
        <taxon>Candidatus Termititenacales</taxon>
        <taxon>Candidatus Termititenacaceae</taxon>
        <taxon>Candidatus Termititenax</taxon>
    </lineage>
</organism>
<evidence type="ECO:0000256" key="3">
    <source>
        <dbReference type="ARBA" id="ARBA00022814"/>
    </source>
</evidence>
<dbReference type="Gene3D" id="3.30.300.20">
    <property type="match status" value="2"/>
</dbReference>
<keyword evidence="4 7" id="KW-0694">RNA-binding</keyword>
<dbReference type="SUPFAM" id="SSF50249">
    <property type="entry name" value="Nucleic acid-binding proteins"/>
    <property type="match status" value="1"/>
</dbReference>
<comment type="caution">
    <text evidence="10">The sequence shown here is derived from an EMBL/GenBank/DDBJ whole genome shotgun (WGS) entry which is preliminary data.</text>
</comment>
<dbReference type="GO" id="GO:0003700">
    <property type="term" value="F:DNA-binding transcription factor activity"/>
    <property type="evidence" value="ECO:0007669"/>
    <property type="project" value="InterPro"/>
</dbReference>